<dbReference type="SUPFAM" id="SSF51905">
    <property type="entry name" value="FAD/NAD(P)-binding domain"/>
    <property type="match status" value="1"/>
</dbReference>
<dbReference type="AlphaFoldDB" id="A0A6A7K8R5"/>
<dbReference type="RefSeq" id="WP_152803735.1">
    <property type="nucleotide sequence ID" value="NZ_WHNX01000011.1"/>
</dbReference>
<evidence type="ECO:0000256" key="2">
    <source>
        <dbReference type="ARBA" id="ARBA00022630"/>
    </source>
</evidence>
<proteinExistence type="predicted"/>
<comment type="caution">
    <text evidence="6">The sequence shown here is derived from an EMBL/GenBank/DDBJ whole genome shotgun (WGS) entry which is preliminary data.</text>
</comment>
<evidence type="ECO:0000256" key="1">
    <source>
        <dbReference type="ARBA" id="ARBA00001974"/>
    </source>
</evidence>
<protein>
    <submittedName>
        <fullName evidence="6">NAD(P)/FAD-dependent oxidoreductase</fullName>
    </submittedName>
</protein>
<dbReference type="EMBL" id="WHNX01000011">
    <property type="protein sequence ID" value="MPW25858.1"/>
    <property type="molecule type" value="Genomic_DNA"/>
</dbReference>
<keyword evidence="3" id="KW-0274">FAD</keyword>
<evidence type="ECO:0000259" key="4">
    <source>
        <dbReference type="Pfam" id="PF07992"/>
    </source>
</evidence>
<accession>A0A6A7K8R5</accession>
<name>A0A6A7K8R5_9FIRM</name>
<keyword evidence="7" id="KW-1185">Reference proteome</keyword>
<keyword evidence="2" id="KW-0285">Flavoprotein</keyword>
<evidence type="ECO:0000313" key="6">
    <source>
        <dbReference type="EMBL" id="MPW25858.1"/>
    </source>
</evidence>
<dbReference type="Gene3D" id="3.30.390.30">
    <property type="match status" value="1"/>
</dbReference>
<sequence length="408" mass="45019">MKYLVLGASAAGINCAKTIRSLDKEGEITVVSKDDKVYSRCMLHHVVSGSRTIENLNFVSEDFFEKLDIHWMKGKNAKKLHIEDKKVVLDDESILSYDKLLIATGASSFIPPIKNLREGNQVVGFRDAEDVEMILQEYSHVKDIVVLGGGLVGIDVVSGLMAKKVNISLVEFADRILPLQLDKRSATTYEDLFKDNGVHIHTGVKAEEVLLDESNNVKGLKISSGEVIPCEMIIVATGVRPNLSFISENTVNIDKGIVVDEYCATNIADVFAAGDVCGTHPIWPLAVKQGITAGHNMVGKEKKLEDHFGFRNSLNFMDLQTVSIGIIEPVDDTYEEHIEEDGIEYKKIIVKDGIIQGAILQGDISYCGVITTLIKNKVDISKVNKNVFDINYADFFSVAEDGSYEYVV</sequence>
<evidence type="ECO:0000256" key="3">
    <source>
        <dbReference type="ARBA" id="ARBA00022827"/>
    </source>
</evidence>
<feature type="domain" description="NADH-rubredoxin oxidoreductase C-terminal" evidence="5">
    <location>
        <begin position="312"/>
        <end position="377"/>
    </location>
</feature>
<dbReference type="PRINTS" id="PR00411">
    <property type="entry name" value="PNDRDTASEI"/>
</dbReference>
<dbReference type="PANTHER" id="PTHR43429">
    <property type="entry name" value="PYRIDINE NUCLEOTIDE-DISULFIDE OXIDOREDUCTASE DOMAIN-CONTAINING"/>
    <property type="match status" value="1"/>
</dbReference>
<dbReference type="InterPro" id="IPR023753">
    <property type="entry name" value="FAD/NAD-binding_dom"/>
</dbReference>
<dbReference type="InterPro" id="IPR041575">
    <property type="entry name" value="Rubredoxin_C"/>
</dbReference>
<dbReference type="Pfam" id="PF07992">
    <property type="entry name" value="Pyr_redox_2"/>
    <property type="match status" value="1"/>
</dbReference>
<dbReference type="Proteomes" id="UP000440004">
    <property type="component" value="Unassembled WGS sequence"/>
</dbReference>
<dbReference type="Pfam" id="PF18267">
    <property type="entry name" value="Rubredoxin_C"/>
    <property type="match status" value="1"/>
</dbReference>
<reference evidence="6 7" key="1">
    <citation type="submission" date="2019-10" db="EMBL/GenBank/DDBJ databases">
        <title>Alkalibaculum tamaniensis sp.nov., a new alkaliphilic acetogen, isolated on methoxylated aromatics from a mud volcano.</title>
        <authorList>
            <person name="Khomyakova M.A."/>
            <person name="Merkel A.Y."/>
            <person name="Bonch-Osmolovskaya E.A."/>
            <person name="Slobodkin A.I."/>
        </authorList>
    </citation>
    <scope>NUCLEOTIDE SEQUENCE [LARGE SCALE GENOMIC DNA]</scope>
    <source>
        <strain evidence="6 7">M08DMB</strain>
    </source>
</reference>
<comment type="cofactor">
    <cofactor evidence="1">
        <name>FAD</name>
        <dbReference type="ChEBI" id="CHEBI:57692"/>
    </cofactor>
</comment>
<evidence type="ECO:0000259" key="5">
    <source>
        <dbReference type="Pfam" id="PF18267"/>
    </source>
</evidence>
<gene>
    <name evidence="6" type="ORF">GC105_08655</name>
</gene>
<dbReference type="InterPro" id="IPR016156">
    <property type="entry name" value="FAD/NAD-linked_Rdtase_dimer_sf"/>
</dbReference>
<dbReference type="PANTHER" id="PTHR43429:SF3">
    <property type="entry name" value="NITRITE REDUCTASE [NAD(P)H]"/>
    <property type="match status" value="1"/>
</dbReference>
<dbReference type="PRINTS" id="PR00368">
    <property type="entry name" value="FADPNR"/>
</dbReference>
<dbReference type="Gene3D" id="3.50.50.60">
    <property type="entry name" value="FAD/NAD(P)-binding domain"/>
    <property type="match status" value="2"/>
</dbReference>
<dbReference type="InterPro" id="IPR036188">
    <property type="entry name" value="FAD/NAD-bd_sf"/>
</dbReference>
<organism evidence="6 7">
    <name type="scientific">Alkalibaculum sporogenes</name>
    <dbReference type="NCBI Taxonomy" id="2655001"/>
    <lineage>
        <taxon>Bacteria</taxon>
        <taxon>Bacillati</taxon>
        <taxon>Bacillota</taxon>
        <taxon>Clostridia</taxon>
        <taxon>Eubacteriales</taxon>
        <taxon>Eubacteriaceae</taxon>
        <taxon>Alkalibaculum</taxon>
    </lineage>
</organism>
<evidence type="ECO:0000313" key="7">
    <source>
        <dbReference type="Proteomes" id="UP000440004"/>
    </source>
</evidence>
<dbReference type="GO" id="GO:0016491">
    <property type="term" value="F:oxidoreductase activity"/>
    <property type="evidence" value="ECO:0007669"/>
    <property type="project" value="InterPro"/>
</dbReference>
<feature type="domain" description="FAD/NAD(P)-binding" evidence="4">
    <location>
        <begin position="2"/>
        <end position="290"/>
    </location>
</feature>
<dbReference type="InterPro" id="IPR050260">
    <property type="entry name" value="FAD-bd_OxRdtase"/>
</dbReference>